<evidence type="ECO:0000313" key="5">
    <source>
        <dbReference type="Proteomes" id="UP000694569"/>
    </source>
</evidence>
<dbReference type="Proteomes" id="UP000694569">
    <property type="component" value="Unplaced"/>
</dbReference>
<dbReference type="InterPro" id="IPR013507">
    <property type="entry name" value="DNA_mismatch_S5_2-like"/>
</dbReference>
<evidence type="ECO:0000256" key="1">
    <source>
        <dbReference type="PROSITE-ProRule" id="PRU00267"/>
    </source>
</evidence>
<feature type="region of interest" description="Disordered" evidence="2">
    <location>
        <begin position="154"/>
        <end position="189"/>
    </location>
</feature>
<dbReference type="SMART" id="SM01340">
    <property type="entry name" value="DNA_mis_repair"/>
    <property type="match status" value="1"/>
</dbReference>
<dbReference type="GO" id="GO:0006298">
    <property type="term" value="P:mismatch repair"/>
    <property type="evidence" value="ECO:0007669"/>
    <property type="project" value="InterPro"/>
</dbReference>
<dbReference type="PROSITE" id="PS50118">
    <property type="entry name" value="HMG_BOX_2"/>
    <property type="match status" value="1"/>
</dbReference>
<dbReference type="InterPro" id="IPR020568">
    <property type="entry name" value="Ribosomal_Su5_D2-typ_SF"/>
</dbReference>
<dbReference type="AlphaFoldDB" id="A0A8C5QF05"/>
<dbReference type="SMART" id="SM00398">
    <property type="entry name" value="HMG"/>
    <property type="match status" value="1"/>
</dbReference>
<protein>
    <recommendedName>
        <fullName evidence="3">HMG box domain-containing protein</fullName>
    </recommendedName>
</protein>
<dbReference type="PANTHER" id="PTHR10073:SF54">
    <property type="entry name" value="PMS1 PROTEIN HOMOLOG 1"/>
    <property type="match status" value="1"/>
</dbReference>
<keyword evidence="1" id="KW-0238">DNA-binding</keyword>
<dbReference type="Pfam" id="PF00505">
    <property type="entry name" value="HMG_box"/>
    <property type="match status" value="1"/>
</dbReference>
<dbReference type="GeneTree" id="ENSGT00940000157085"/>
<dbReference type="SUPFAM" id="SSF54211">
    <property type="entry name" value="Ribosomal protein S5 domain 2-like"/>
    <property type="match status" value="1"/>
</dbReference>
<keyword evidence="1" id="KW-0539">Nucleus</keyword>
<dbReference type="CDD" id="cd03485">
    <property type="entry name" value="MutL_Trans_hPMS_1_like"/>
    <property type="match status" value="1"/>
</dbReference>
<dbReference type="GO" id="GO:0032389">
    <property type="term" value="C:MutLalpha complex"/>
    <property type="evidence" value="ECO:0007669"/>
    <property type="project" value="TreeGrafter"/>
</dbReference>
<sequence length="679" mass="76782">SIIKEGWPAVVWQKSKVSDHKMAIMAVLGTSVMSSMVPCQYQSDDPEIFISGYLLKSESDSTLTSLSSIERSFLFINQRPVQHKEITKMIRLYYSQSLNKESARNYPIFFLNIVLPTSCLDVNVTPDKTQVMIHDKESVLLAVEHVLKSVYPCSKTDQAGGPSEDGINDLKHTSVDLGNADLSGSQNSERPLLCSSVNHGLEEKPSDGGSPDLVNGAVGGIFGADYEKNNLLQNGLEISTLQTESQNDCTISFAIGTDILMDTQPDLEIDSPKTDQIEGEIKTSNNNLDDWSKGVALKNSVGEYLEPVKILSHQVDRDAGENVSDSIVEKSSENMVKKPSNVIIDKSGFLTPYDLISNKAIKQPMSDIDIFIQENRFSILDDNPKASIEDISSRAEEMWEQLTKEEKLKYKEKAAKDLQRYKTQTAKVSEQAILKPKEMEKRQRLSLGQSPAQKVKLKAPLSNQQILDKLFQSQVEKKKTLPPIKTVPITFALSTLKLNHQKLSEKRSTNAEEYSLISKLNYPGAWVVSTEHRVALLNPYRMEEALLYKRLVENHRIPSEILDTPIILNDRLLGGAQYLPVLLSMEKESPKLNGNMYFSDIRLAANGFRIKIIPGNLVDAEFFFLSIFFWLKLLHFSEKIYNRFQFHFFFLKQEFPIEYITTKVWMIKWGKIILHTVND</sequence>
<dbReference type="GO" id="GO:0030983">
    <property type="term" value="F:mismatched DNA binding"/>
    <property type="evidence" value="ECO:0007669"/>
    <property type="project" value="InterPro"/>
</dbReference>
<proteinExistence type="predicted"/>
<dbReference type="FunFam" id="1.10.30.10:FF:000026">
    <property type="entry name" value="PMS1 homolog 1, mismatch repair system component"/>
    <property type="match status" value="1"/>
</dbReference>
<dbReference type="InterPro" id="IPR014721">
    <property type="entry name" value="Ribsml_uS5_D2-typ_fold_subgr"/>
</dbReference>
<dbReference type="GO" id="GO:0005524">
    <property type="term" value="F:ATP binding"/>
    <property type="evidence" value="ECO:0007669"/>
    <property type="project" value="InterPro"/>
</dbReference>
<dbReference type="FunFam" id="3.30.230.10:FF:000030">
    <property type="entry name" value="PMS1 homolog 1, mismatch repair system component"/>
    <property type="match status" value="1"/>
</dbReference>
<dbReference type="InterPro" id="IPR036910">
    <property type="entry name" value="HMG_box_dom_sf"/>
</dbReference>
<evidence type="ECO:0000313" key="4">
    <source>
        <dbReference type="Ensembl" id="ENSLLEP00000036321.1"/>
    </source>
</evidence>
<reference evidence="4" key="1">
    <citation type="submission" date="2025-08" db="UniProtKB">
        <authorList>
            <consortium name="Ensembl"/>
        </authorList>
    </citation>
    <scope>IDENTIFICATION</scope>
</reference>
<accession>A0A8C5QF05</accession>
<dbReference type="Ensembl" id="ENSLLET00000037721.1">
    <property type="protein sequence ID" value="ENSLLEP00000036321.1"/>
    <property type="gene ID" value="ENSLLEG00000022955.1"/>
</dbReference>
<dbReference type="PANTHER" id="PTHR10073">
    <property type="entry name" value="DNA MISMATCH REPAIR PROTEIN MLH, PMS, MUTL"/>
    <property type="match status" value="1"/>
</dbReference>
<keyword evidence="5" id="KW-1185">Reference proteome</keyword>
<reference evidence="4" key="2">
    <citation type="submission" date="2025-09" db="UniProtKB">
        <authorList>
            <consortium name="Ensembl"/>
        </authorList>
    </citation>
    <scope>IDENTIFICATION</scope>
</reference>
<dbReference type="Gene3D" id="3.30.230.10">
    <property type="match status" value="1"/>
</dbReference>
<feature type="DNA-binding region" description="HMG box" evidence="1">
    <location>
        <begin position="361"/>
        <end position="429"/>
    </location>
</feature>
<dbReference type="Gene3D" id="1.10.30.10">
    <property type="entry name" value="High mobility group box domain"/>
    <property type="match status" value="1"/>
</dbReference>
<dbReference type="GO" id="GO:0016887">
    <property type="term" value="F:ATP hydrolysis activity"/>
    <property type="evidence" value="ECO:0007669"/>
    <property type="project" value="InterPro"/>
</dbReference>
<dbReference type="SUPFAM" id="SSF47095">
    <property type="entry name" value="HMG-box"/>
    <property type="match status" value="1"/>
</dbReference>
<dbReference type="OrthoDB" id="10263226at2759"/>
<evidence type="ECO:0000256" key="2">
    <source>
        <dbReference type="SAM" id="MobiDB-lite"/>
    </source>
</evidence>
<dbReference type="GO" id="GO:0140664">
    <property type="term" value="F:ATP-dependent DNA damage sensor activity"/>
    <property type="evidence" value="ECO:0007669"/>
    <property type="project" value="InterPro"/>
</dbReference>
<name>A0A8C5QF05_9ANUR</name>
<feature type="domain" description="HMG box" evidence="3">
    <location>
        <begin position="361"/>
        <end position="429"/>
    </location>
</feature>
<evidence type="ECO:0000259" key="3">
    <source>
        <dbReference type="PROSITE" id="PS50118"/>
    </source>
</evidence>
<dbReference type="InterPro" id="IPR009071">
    <property type="entry name" value="HMG_box_dom"/>
</dbReference>
<dbReference type="Pfam" id="PF01119">
    <property type="entry name" value="DNA_mis_repair"/>
    <property type="match status" value="1"/>
</dbReference>
<dbReference type="InterPro" id="IPR038973">
    <property type="entry name" value="MutL/Mlh/Pms-like"/>
</dbReference>
<organism evidence="4 5">
    <name type="scientific">Leptobrachium leishanense</name>
    <name type="common">Leishan spiny toad</name>
    <dbReference type="NCBI Taxonomy" id="445787"/>
    <lineage>
        <taxon>Eukaryota</taxon>
        <taxon>Metazoa</taxon>
        <taxon>Chordata</taxon>
        <taxon>Craniata</taxon>
        <taxon>Vertebrata</taxon>
        <taxon>Euteleostomi</taxon>
        <taxon>Amphibia</taxon>
        <taxon>Batrachia</taxon>
        <taxon>Anura</taxon>
        <taxon>Pelobatoidea</taxon>
        <taxon>Megophryidae</taxon>
        <taxon>Leptobrachium</taxon>
    </lineage>
</organism>